<dbReference type="CDD" id="cd04077">
    <property type="entry name" value="Peptidases_S8_PCSK9_ProteinaseK_like"/>
    <property type="match status" value="1"/>
</dbReference>
<dbReference type="InterPro" id="IPR022398">
    <property type="entry name" value="Peptidase_S8_His-AS"/>
</dbReference>
<dbReference type="GeneID" id="110990554"/>
<dbReference type="InterPro" id="IPR015500">
    <property type="entry name" value="Peptidase_S8_subtilisin-rel"/>
</dbReference>
<dbReference type="PROSITE" id="PS00137">
    <property type="entry name" value="SUBTILASE_HIS"/>
    <property type="match status" value="1"/>
</dbReference>
<name>A0A8B8A1R3_ACAPL</name>
<evidence type="ECO:0000256" key="7">
    <source>
        <dbReference type="SAM" id="SignalP"/>
    </source>
</evidence>
<feature type="signal peptide" evidence="7">
    <location>
        <begin position="1"/>
        <end position="15"/>
    </location>
</feature>
<evidence type="ECO:0000256" key="5">
    <source>
        <dbReference type="PROSITE-ProRule" id="PRU01240"/>
    </source>
</evidence>
<dbReference type="Pfam" id="PF05922">
    <property type="entry name" value="Inhibitor_I9"/>
    <property type="match status" value="1"/>
</dbReference>
<dbReference type="OMA" id="DARWANS"/>
<evidence type="ECO:0000259" key="9">
    <source>
        <dbReference type="Pfam" id="PF05922"/>
    </source>
</evidence>
<evidence type="ECO:0000313" key="10">
    <source>
        <dbReference type="Proteomes" id="UP000694845"/>
    </source>
</evidence>
<dbReference type="InterPro" id="IPR036852">
    <property type="entry name" value="Peptidase_S8/S53_dom_sf"/>
</dbReference>
<reference evidence="11" key="1">
    <citation type="submission" date="2025-08" db="UniProtKB">
        <authorList>
            <consortium name="RefSeq"/>
        </authorList>
    </citation>
    <scope>IDENTIFICATION</scope>
</reference>
<feature type="active site" description="Charge relay system" evidence="5">
    <location>
        <position position="324"/>
    </location>
</feature>
<evidence type="ECO:0000256" key="3">
    <source>
        <dbReference type="ARBA" id="ARBA00022801"/>
    </source>
</evidence>
<evidence type="ECO:0000256" key="1">
    <source>
        <dbReference type="ARBA" id="ARBA00011073"/>
    </source>
</evidence>
<keyword evidence="3 5" id="KW-0378">Hydrolase</keyword>
<sequence>MRTLVLLLLVGVAAAGLAPLYEVDENVKGSYIIKFKDDLDVDITADDIQRRVQRQRFGRASFSRRYHNVLTGVVAELSEEALQYVRTLDEVEYVSEDGIAYATAIPWGLDRIGQRSSSLDNKYSPDSKYRSGRGVEIWVLDTGVRFSHNDFGGRASFGYDAFGDDGSDCNGHGTHCAGIAAGSTYGVAKKATIKAGRVLGCSGSGSYSGIIGALDHVKANANKPAVVSMSLGGSRSTSLDNAVNSVISAGISVVVAAGNDNANACNTSPARVDKAVTVGSSDKYDRRSSFSNYGSCVDIFAPGSSIPSAYYTSNSATKTLSGTSMACPHVSGIAALYLAESSGRSPATIMNKLKSAATSNALSSVGSGSPNLLAYVDQ</sequence>
<dbReference type="PANTHER" id="PTHR43806">
    <property type="entry name" value="PEPTIDASE S8"/>
    <property type="match status" value="1"/>
</dbReference>
<gene>
    <name evidence="11" type="primary">LOC110990554</name>
</gene>
<feature type="active site" description="Charge relay system" evidence="5">
    <location>
        <position position="172"/>
    </location>
</feature>
<dbReference type="RefSeq" id="XP_022111297.1">
    <property type="nucleotide sequence ID" value="XM_022255605.1"/>
</dbReference>
<keyword evidence="7" id="KW-0732">Signal</keyword>
<dbReference type="InterPro" id="IPR023827">
    <property type="entry name" value="Peptidase_S8_Asp-AS"/>
</dbReference>
<dbReference type="PANTHER" id="PTHR43806:SF58">
    <property type="entry name" value="ALKALINE PROTEASE 1-RELATED"/>
    <property type="match status" value="1"/>
</dbReference>
<dbReference type="AlphaFoldDB" id="A0A8B8A1R3"/>
<feature type="chain" id="PRO_5034794392" evidence="7">
    <location>
        <begin position="16"/>
        <end position="378"/>
    </location>
</feature>
<dbReference type="InterPro" id="IPR000209">
    <property type="entry name" value="Peptidase_S8/S53_dom"/>
</dbReference>
<dbReference type="InterPro" id="IPR023828">
    <property type="entry name" value="Peptidase_S8_Ser-AS"/>
</dbReference>
<dbReference type="SUPFAM" id="SSF52743">
    <property type="entry name" value="Subtilisin-like"/>
    <property type="match status" value="1"/>
</dbReference>
<keyword evidence="2 5" id="KW-0645">Protease</keyword>
<comment type="similarity">
    <text evidence="1 5 6">Belongs to the peptidase S8 family.</text>
</comment>
<evidence type="ECO:0000259" key="8">
    <source>
        <dbReference type="Pfam" id="PF00082"/>
    </source>
</evidence>
<dbReference type="InterPro" id="IPR037045">
    <property type="entry name" value="S8pro/Inhibitor_I9_sf"/>
</dbReference>
<dbReference type="Pfam" id="PF00082">
    <property type="entry name" value="Peptidase_S8"/>
    <property type="match status" value="1"/>
</dbReference>
<evidence type="ECO:0000256" key="6">
    <source>
        <dbReference type="RuleBase" id="RU003355"/>
    </source>
</evidence>
<dbReference type="GO" id="GO:0006508">
    <property type="term" value="P:proteolysis"/>
    <property type="evidence" value="ECO:0007669"/>
    <property type="project" value="UniProtKB-KW"/>
</dbReference>
<feature type="active site" description="Charge relay system" evidence="5">
    <location>
        <position position="141"/>
    </location>
</feature>
<feature type="domain" description="Inhibitor I9" evidence="9">
    <location>
        <begin position="30"/>
        <end position="99"/>
    </location>
</feature>
<dbReference type="InterPro" id="IPR050131">
    <property type="entry name" value="Peptidase_S8_subtilisin-like"/>
</dbReference>
<dbReference type="KEGG" id="aplc:110990554"/>
<dbReference type="PRINTS" id="PR00723">
    <property type="entry name" value="SUBTILISIN"/>
</dbReference>
<protein>
    <submittedName>
        <fullName evidence="11">Uncharacterized protein LOC110990554</fullName>
    </submittedName>
</protein>
<dbReference type="PROSITE" id="PS00138">
    <property type="entry name" value="SUBTILASE_SER"/>
    <property type="match status" value="1"/>
</dbReference>
<dbReference type="InterPro" id="IPR010259">
    <property type="entry name" value="S8pro/Inhibitor_I9"/>
</dbReference>
<dbReference type="PROSITE" id="PS00136">
    <property type="entry name" value="SUBTILASE_ASP"/>
    <property type="match status" value="1"/>
</dbReference>
<keyword evidence="10" id="KW-1185">Reference proteome</keyword>
<dbReference type="Gene3D" id="3.40.50.200">
    <property type="entry name" value="Peptidase S8/S53 domain"/>
    <property type="match status" value="1"/>
</dbReference>
<evidence type="ECO:0000256" key="4">
    <source>
        <dbReference type="ARBA" id="ARBA00022825"/>
    </source>
</evidence>
<evidence type="ECO:0000256" key="2">
    <source>
        <dbReference type="ARBA" id="ARBA00022670"/>
    </source>
</evidence>
<proteinExistence type="inferred from homology"/>
<dbReference type="GO" id="GO:0005615">
    <property type="term" value="C:extracellular space"/>
    <property type="evidence" value="ECO:0007669"/>
    <property type="project" value="TreeGrafter"/>
</dbReference>
<dbReference type="OrthoDB" id="7775224at2759"/>
<dbReference type="SUPFAM" id="SSF54897">
    <property type="entry name" value="Protease propeptides/inhibitors"/>
    <property type="match status" value="1"/>
</dbReference>
<dbReference type="GO" id="GO:0004252">
    <property type="term" value="F:serine-type endopeptidase activity"/>
    <property type="evidence" value="ECO:0007669"/>
    <property type="project" value="UniProtKB-UniRule"/>
</dbReference>
<dbReference type="PROSITE" id="PS51892">
    <property type="entry name" value="SUBTILASE"/>
    <property type="match status" value="1"/>
</dbReference>
<dbReference type="Proteomes" id="UP000694845">
    <property type="component" value="Unplaced"/>
</dbReference>
<dbReference type="Gene3D" id="3.30.70.80">
    <property type="entry name" value="Peptidase S8 propeptide/proteinase inhibitor I9"/>
    <property type="match status" value="1"/>
</dbReference>
<dbReference type="FunFam" id="3.40.50.200:FF:000014">
    <property type="entry name" value="Proteinase K"/>
    <property type="match status" value="1"/>
</dbReference>
<keyword evidence="4 5" id="KW-0720">Serine protease</keyword>
<organism evidence="10 11">
    <name type="scientific">Acanthaster planci</name>
    <name type="common">Crown-of-thorns starfish</name>
    <dbReference type="NCBI Taxonomy" id="133434"/>
    <lineage>
        <taxon>Eukaryota</taxon>
        <taxon>Metazoa</taxon>
        <taxon>Echinodermata</taxon>
        <taxon>Eleutherozoa</taxon>
        <taxon>Asterozoa</taxon>
        <taxon>Asteroidea</taxon>
        <taxon>Valvatacea</taxon>
        <taxon>Valvatida</taxon>
        <taxon>Acanthasteridae</taxon>
        <taxon>Acanthaster</taxon>
    </lineage>
</organism>
<feature type="domain" description="Peptidase S8/S53" evidence="8">
    <location>
        <begin position="132"/>
        <end position="360"/>
    </location>
</feature>
<dbReference type="InterPro" id="IPR034193">
    <property type="entry name" value="PCSK9_ProteinaseK-like"/>
</dbReference>
<evidence type="ECO:0000313" key="11">
    <source>
        <dbReference type="RefSeq" id="XP_022111297.1"/>
    </source>
</evidence>
<accession>A0A8B8A1R3</accession>